<sequence>MKLENPRFGDKNILTLVQDVNNFSKNYFLSNGASFNLNVEFNESKQSYLIHFTDIKGNVKDLRFYDTPENVIICKESDYKFECMVLSNFGTSLKSDICLNFVVFIDLKLKPNSLNSAHNLLFKHGQIFSYSKLLLITLLFSFFDGVYGDSYVNYLNEIIKSEDFSYRFMQFLSSYILVTFSQNILPPVSKNGKIRDEHMEIYQLCECFGAVGAFLLKAALSYCEKSYDSKEEFVRNVWGGYGLAAAVYFIVHIATYFIKYEEKMFSKLVQ</sequence>
<evidence type="ECO:0000313" key="2">
    <source>
        <dbReference type="WBParaSite" id="ES5_v2.g17226.t1"/>
    </source>
</evidence>
<name>A0AC34FIX4_9BILA</name>
<proteinExistence type="predicted"/>
<reference evidence="2" key="1">
    <citation type="submission" date="2022-11" db="UniProtKB">
        <authorList>
            <consortium name="WormBaseParasite"/>
        </authorList>
    </citation>
    <scope>IDENTIFICATION</scope>
</reference>
<protein>
    <submittedName>
        <fullName evidence="2">Uncharacterized protein</fullName>
    </submittedName>
</protein>
<accession>A0AC34FIX4</accession>
<organism evidence="1 2">
    <name type="scientific">Panagrolaimus sp. ES5</name>
    <dbReference type="NCBI Taxonomy" id="591445"/>
    <lineage>
        <taxon>Eukaryota</taxon>
        <taxon>Metazoa</taxon>
        <taxon>Ecdysozoa</taxon>
        <taxon>Nematoda</taxon>
        <taxon>Chromadorea</taxon>
        <taxon>Rhabditida</taxon>
        <taxon>Tylenchina</taxon>
        <taxon>Panagrolaimomorpha</taxon>
        <taxon>Panagrolaimoidea</taxon>
        <taxon>Panagrolaimidae</taxon>
        <taxon>Panagrolaimus</taxon>
    </lineage>
</organism>
<evidence type="ECO:0000313" key="1">
    <source>
        <dbReference type="Proteomes" id="UP000887579"/>
    </source>
</evidence>
<dbReference type="WBParaSite" id="ES5_v2.g17226.t1">
    <property type="protein sequence ID" value="ES5_v2.g17226.t1"/>
    <property type="gene ID" value="ES5_v2.g17226"/>
</dbReference>
<dbReference type="Proteomes" id="UP000887579">
    <property type="component" value="Unplaced"/>
</dbReference>